<name>A0ABQ0GAE8_9PEZI</name>
<feature type="domain" description="DUF6606" evidence="1">
    <location>
        <begin position="9"/>
        <end position="264"/>
    </location>
</feature>
<protein>
    <recommendedName>
        <fullName evidence="1">DUF6606 domain-containing protein</fullName>
    </recommendedName>
</protein>
<accession>A0ABQ0GAE8</accession>
<organism evidence="2 3">
    <name type="scientific">Madurella fahalii</name>
    <dbReference type="NCBI Taxonomy" id="1157608"/>
    <lineage>
        <taxon>Eukaryota</taxon>
        <taxon>Fungi</taxon>
        <taxon>Dikarya</taxon>
        <taxon>Ascomycota</taxon>
        <taxon>Pezizomycotina</taxon>
        <taxon>Sordariomycetes</taxon>
        <taxon>Sordariomycetidae</taxon>
        <taxon>Sordariales</taxon>
        <taxon>Sordariales incertae sedis</taxon>
        <taxon>Madurella</taxon>
    </lineage>
</organism>
<sequence length="1230" mass="139238">MAPVVDEEQDDTTAEHIYATIQALRDSVSSFLSLETEPSVPVQTVLGILERFLKTEVPDGLARKNGLRSAITDLRDGDVALFHFRSQNAGLLITARQDHVLFEAFELLAPNVKVMSCKGALLREFPDRAAVIALDRLRDDGFMDELLNVLHELDVTTAPTARPKVVKAGTVQPEERDTISPLLVTGMLVDVLSGLGAEVNPECIAKRCREQVNWDNARLPFHRSAVWLLLRVAMRLVLDRQVIPGHAKSQYKPVMAYHHARILKMVTQADQQSFPSDKLFSMKAKLVHRIIKLDPMQCHDTKILPLGGLANLSFRQDTDLKLKNLTQHLSWIRSRSAGSRDPMGLGDTIRFDQLSRSTLPALSSDGPQNSTMQFSQLLELEAWVELALPAWLDRQLGLDAINTSRVSAEAALRQLQGLINAYYKQACAAYEGMPDALSVMYLVIMELWMAVDRIVGSAIPLLLDYEPGFPRDTFNPLLLERKEDMSRLKHLQDYLSRRERRATSPYPSAFSGFGQEGSFAVRFYQSSPQHQDLRETIESWAERMKAEKLREYLEMKAKHHSLAADHSKTSCEMYWSSRWREYAHSGNCTRCRLQREMESLRIQVFEWPLPTNPREADATVFEISVPGVVELWRSVTWELVTEVFRERKTRREDLERHIYFANDHSGLRLFLQFSSQLHPASSIKPMEVAHYREKHILEATLENVCVPHAARYTYYDKQLRIPADEGIFNVSLPHHCSYAELVDGSPAEHWVRFSKHDPNHVIASQSECPLDTTLVEYRAFGNLRSCVNLQWANILCQLVIPSLDLNKKATLALILQACLEAGPDAKSVEGADPIRREAHADTQEEVFMNNILQALSDALERVRESWQNDTALCLLTCLATRLLYLSPSTAISSSLLKYLGQLRRVSIAWARLIAAKVTNSKAEPGCQEWARRLLRVALICAATFNMGKQCLVLVLGDPGDLAILVESAALARNHLPAAGRPSDPIALQLMYRWHVAMYQARLVVTREVVEEQNKGLDGAIKQFWADYSPPSARWTQGDIETQSHILSISNSLLRVTFNLLTGNLFVNGYPLSKLPQAYQEHATFGKLFGDHVLYVGPSSIPGMQFSTCRHQHGWIVHFALKDDQLVVRVVRERPRTEGDHESAQLECWEYIPNDNLRMDLPDSFVHDYAHWLDLATGEIEFRPMDAKWLSSLGNWRLTCMSSRNVLKKGSSFVIDPSSPTAELSHQFWAP</sequence>
<dbReference type="GeneID" id="98175659"/>
<keyword evidence="3" id="KW-1185">Reference proteome</keyword>
<dbReference type="EMBL" id="BAAFSV010000002">
    <property type="protein sequence ID" value="GAB1314706.1"/>
    <property type="molecule type" value="Genomic_DNA"/>
</dbReference>
<gene>
    <name evidence="2" type="ORF">MFIFM68171_04916</name>
</gene>
<evidence type="ECO:0000313" key="2">
    <source>
        <dbReference type="EMBL" id="GAB1314706.1"/>
    </source>
</evidence>
<evidence type="ECO:0000259" key="1">
    <source>
        <dbReference type="Pfam" id="PF20255"/>
    </source>
</evidence>
<dbReference type="InterPro" id="IPR046541">
    <property type="entry name" value="DUF6606"/>
</dbReference>
<comment type="caution">
    <text evidence="2">The sequence shown here is derived from an EMBL/GenBank/DDBJ whole genome shotgun (WGS) entry which is preliminary data.</text>
</comment>
<evidence type="ECO:0000313" key="3">
    <source>
        <dbReference type="Proteomes" id="UP001628179"/>
    </source>
</evidence>
<proteinExistence type="predicted"/>
<dbReference type="Proteomes" id="UP001628179">
    <property type="component" value="Unassembled WGS sequence"/>
</dbReference>
<dbReference type="Pfam" id="PF20255">
    <property type="entry name" value="DUF6606"/>
    <property type="match status" value="1"/>
</dbReference>
<reference evidence="2 3" key="1">
    <citation type="submission" date="2024-09" db="EMBL/GenBank/DDBJ databases">
        <title>Itraconazole resistance in Madurella fahalii resulting from another homologue of gene encoding cytochrome P450 14-alpha sterol demethylase (CYP51).</title>
        <authorList>
            <person name="Yoshioka I."/>
            <person name="Fahal A.H."/>
            <person name="Kaneko S."/>
            <person name="Yaguchi T."/>
        </authorList>
    </citation>
    <scope>NUCLEOTIDE SEQUENCE [LARGE SCALE GENOMIC DNA]</scope>
    <source>
        <strain evidence="2 3">IFM 68171</strain>
    </source>
</reference>
<dbReference type="RefSeq" id="XP_070916437.1">
    <property type="nucleotide sequence ID" value="XM_071060336.1"/>
</dbReference>